<comment type="caution">
    <text evidence="2">The sequence shown here is derived from an EMBL/GenBank/DDBJ whole genome shotgun (WGS) entry which is preliminary data.</text>
</comment>
<evidence type="ECO:0000313" key="3">
    <source>
        <dbReference type="Proteomes" id="UP001311232"/>
    </source>
</evidence>
<organism evidence="2 3">
    <name type="scientific">Crenichthys baileyi</name>
    <name type="common">White River springfish</name>
    <dbReference type="NCBI Taxonomy" id="28760"/>
    <lineage>
        <taxon>Eukaryota</taxon>
        <taxon>Metazoa</taxon>
        <taxon>Chordata</taxon>
        <taxon>Craniata</taxon>
        <taxon>Vertebrata</taxon>
        <taxon>Euteleostomi</taxon>
        <taxon>Actinopterygii</taxon>
        <taxon>Neopterygii</taxon>
        <taxon>Teleostei</taxon>
        <taxon>Neoteleostei</taxon>
        <taxon>Acanthomorphata</taxon>
        <taxon>Ovalentaria</taxon>
        <taxon>Atherinomorphae</taxon>
        <taxon>Cyprinodontiformes</taxon>
        <taxon>Goodeidae</taxon>
        <taxon>Crenichthys</taxon>
    </lineage>
</organism>
<reference evidence="2 3" key="1">
    <citation type="submission" date="2021-06" db="EMBL/GenBank/DDBJ databases">
        <authorList>
            <person name="Palmer J.M."/>
        </authorList>
    </citation>
    <scope>NUCLEOTIDE SEQUENCE [LARGE SCALE GENOMIC DNA]</scope>
    <source>
        <strain evidence="2 3">MEX-2019</strain>
        <tissue evidence="2">Muscle</tissue>
    </source>
</reference>
<keyword evidence="3" id="KW-1185">Reference proteome</keyword>
<dbReference type="AlphaFoldDB" id="A0AAV9RKG4"/>
<name>A0AAV9RKG4_9TELE</name>
<sequence length="117" mass="13128">MKKDSPSAVSVRDTSHRPNDFPVRLRPFNQHPVHLIHHPIPFPTPCGLRTFGCSSSLVSVSSSTTSNASSHNLKLKHIKNSYTSPAKARRGSLPPHRLRALRYRRFLQSSFYGGQLI</sequence>
<evidence type="ECO:0000256" key="1">
    <source>
        <dbReference type="SAM" id="MobiDB-lite"/>
    </source>
</evidence>
<dbReference type="EMBL" id="JAHHUM010001745">
    <property type="protein sequence ID" value="KAK5609512.1"/>
    <property type="molecule type" value="Genomic_DNA"/>
</dbReference>
<proteinExistence type="predicted"/>
<accession>A0AAV9RKG4</accession>
<protein>
    <submittedName>
        <fullName evidence="2">Uncharacterized protein</fullName>
    </submittedName>
</protein>
<dbReference type="Proteomes" id="UP001311232">
    <property type="component" value="Unassembled WGS sequence"/>
</dbReference>
<feature type="region of interest" description="Disordered" evidence="1">
    <location>
        <begin position="1"/>
        <end position="23"/>
    </location>
</feature>
<evidence type="ECO:0000313" key="2">
    <source>
        <dbReference type="EMBL" id="KAK5609512.1"/>
    </source>
</evidence>
<gene>
    <name evidence="2" type="ORF">CRENBAI_007227</name>
</gene>